<evidence type="ECO:0000256" key="1">
    <source>
        <dbReference type="SAM" id="SignalP"/>
    </source>
</evidence>
<dbReference type="EMBL" id="BMXP01000004">
    <property type="protein sequence ID" value="GGW86423.1"/>
    <property type="molecule type" value="Genomic_DNA"/>
</dbReference>
<proteinExistence type="predicted"/>
<accession>A0A918MY12</accession>
<dbReference type="PROSITE" id="PS51257">
    <property type="entry name" value="PROKAR_LIPOPROTEIN"/>
    <property type="match status" value="1"/>
</dbReference>
<feature type="signal peptide" evidence="1">
    <location>
        <begin position="1"/>
        <end position="27"/>
    </location>
</feature>
<dbReference type="AlphaFoldDB" id="A0A918MY12"/>
<reference evidence="2" key="1">
    <citation type="journal article" date="2014" name="Int. J. Syst. Evol. Microbiol.">
        <title>Complete genome sequence of Corynebacterium casei LMG S-19264T (=DSM 44701T), isolated from a smear-ripened cheese.</title>
        <authorList>
            <consortium name="US DOE Joint Genome Institute (JGI-PGF)"/>
            <person name="Walter F."/>
            <person name="Albersmeier A."/>
            <person name="Kalinowski J."/>
            <person name="Ruckert C."/>
        </authorList>
    </citation>
    <scope>NUCLEOTIDE SEQUENCE</scope>
    <source>
        <strain evidence="2">KCTC 22164</strain>
    </source>
</reference>
<evidence type="ECO:0000313" key="2">
    <source>
        <dbReference type="EMBL" id="GGW86423.1"/>
    </source>
</evidence>
<sequence length="366" mass="40581">MSLRAPRTRFVVLYFCCIIGAAGCAHQSQTKQISSAHVPELDVQALSLFSTYASDAMRLQCQQNAHTCHEDAIPPDTFLDTLRDAGNADTVHASSSQSADYELLIANLGRETTPSVWQSLFSQRSPDSMQYAEFTLTWRGIELSSLIVSGRFPATADAKAKARHLIGKWWNAVENKRIFSARYLYTQLNASNYDDELRLPESIDTFRQSVTELYPDPLEGVISRYTHPDYQDALVDINVYPIRQSLSNDTARILDDELNNDLAQAEKVADARALTLELIHTAEDTDVATLQGKGRRLALQASSPTSDTIYASIYAFRLKDKIVKITTTMPPRFSDALVSKAIPHIQVPKESGLMSSLRANSTQGGS</sequence>
<keyword evidence="3" id="KW-1185">Reference proteome</keyword>
<dbReference type="Proteomes" id="UP000631300">
    <property type="component" value="Unassembled WGS sequence"/>
</dbReference>
<reference evidence="2" key="2">
    <citation type="submission" date="2020-09" db="EMBL/GenBank/DDBJ databases">
        <authorList>
            <person name="Sun Q."/>
            <person name="Kim S."/>
        </authorList>
    </citation>
    <scope>NUCLEOTIDE SEQUENCE</scope>
    <source>
        <strain evidence="2">KCTC 22164</strain>
    </source>
</reference>
<gene>
    <name evidence="2" type="ORF">GCM10007391_20130</name>
</gene>
<name>A0A918MY12_9ALTE</name>
<protein>
    <submittedName>
        <fullName evidence="2">Uncharacterized protein</fullName>
    </submittedName>
</protein>
<keyword evidence="1" id="KW-0732">Signal</keyword>
<dbReference type="RefSeq" id="WP_189406068.1">
    <property type="nucleotide sequence ID" value="NZ_BMXP01000004.1"/>
</dbReference>
<feature type="chain" id="PRO_5037594372" evidence="1">
    <location>
        <begin position="28"/>
        <end position="366"/>
    </location>
</feature>
<organism evidence="2 3">
    <name type="scientific">Alteromonas halophila</name>
    <dbReference type="NCBI Taxonomy" id="516698"/>
    <lineage>
        <taxon>Bacteria</taxon>
        <taxon>Pseudomonadati</taxon>
        <taxon>Pseudomonadota</taxon>
        <taxon>Gammaproteobacteria</taxon>
        <taxon>Alteromonadales</taxon>
        <taxon>Alteromonadaceae</taxon>
        <taxon>Alteromonas/Salinimonas group</taxon>
        <taxon>Alteromonas</taxon>
    </lineage>
</organism>
<comment type="caution">
    <text evidence="2">The sequence shown here is derived from an EMBL/GenBank/DDBJ whole genome shotgun (WGS) entry which is preliminary data.</text>
</comment>
<evidence type="ECO:0000313" key="3">
    <source>
        <dbReference type="Proteomes" id="UP000631300"/>
    </source>
</evidence>